<gene>
    <name evidence="2" type="ORF">CTI12_AA280300</name>
</gene>
<sequence>MTISEILMKYKSLILIFAIFSLIIVVIIYFAPKLLDVLTYFWPLLVSTTLFLIAVMVFSRSSQPSLGSLGEKAGEGIIDYVATQPESDQGHKDE</sequence>
<comment type="caution">
    <text evidence="2">The sequence shown here is derived from an EMBL/GenBank/DDBJ whole genome shotgun (WGS) entry which is preliminary data.</text>
</comment>
<evidence type="ECO:0000313" key="2">
    <source>
        <dbReference type="EMBL" id="PWA71497.1"/>
    </source>
</evidence>
<dbReference type="OrthoDB" id="649865at2759"/>
<dbReference type="PANTHER" id="PTHR34125">
    <property type="entry name" value="OS01G0762900 PROTEIN"/>
    <property type="match status" value="1"/>
</dbReference>
<evidence type="ECO:0000313" key="3">
    <source>
        <dbReference type="Proteomes" id="UP000245207"/>
    </source>
</evidence>
<proteinExistence type="predicted"/>
<accession>A0A2U1NDE3</accession>
<feature type="transmembrane region" description="Helical" evidence="1">
    <location>
        <begin position="12"/>
        <end position="31"/>
    </location>
</feature>
<name>A0A2U1NDE3_ARTAN</name>
<dbReference type="EMBL" id="PKPP01003074">
    <property type="protein sequence ID" value="PWA71497.1"/>
    <property type="molecule type" value="Genomic_DNA"/>
</dbReference>
<dbReference type="AlphaFoldDB" id="A0A2U1NDE3"/>
<evidence type="ECO:0008006" key="4">
    <source>
        <dbReference type="Google" id="ProtNLM"/>
    </source>
</evidence>
<keyword evidence="3" id="KW-1185">Reference proteome</keyword>
<evidence type="ECO:0000256" key="1">
    <source>
        <dbReference type="SAM" id="Phobius"/>
    </source>
</evidence>
<reference evidence="2 3" key="1">
    <citation type="journal article" date="2018" name="Mol. Plant">
        <title>The genome of Artemisia annua provides insight into the evolution of Asteraceae family and artemisinin biosynthesis.</title>
        <authorList>
            <person name="Shen Q."/>
            <person name="Zhang L."/>
            <person name="Liao Z."/>
            <person name="Wang S."/>
            <person name="Yan T."/>
            <person name="Shi P."/>
            <person name="Liu M."/>
            <person name="Fu X."/>
            <person name="Pan Q."/>
            <person name="Wang Y."/>
            <person name="Lv Z."/>
            <person name="Lu X."/>
            <person name="Zhang F."/>
            <person name="Jiang W."/>
            <person name="Ma Y."/>
            <person name="Chen M."/>
            <person name="Hao X."/>
            <person name="Li L."/>
            <person name="Tang Y."/>
            <person name="Lv G."/>
            <person name="Zhou Y."/>
            <person name="Sun X."/>
            <person name="Brodelius P.E."/>
            <person name="Rose J.K.C."/>
            <person name="Tang K."/>
        </authorList>
    </citation>
    <scope>NUCLEOTIDE SEQUENCE [LARGE SCALE GENOMIC DNA]</scope>
    <source>
        <strain evidence="3">cv. Huhao1</strain>
        <tissue evidence="2">Leaf</tissue>
    </source>
</reference>
<keyword evidence="1" id="KW-0812">Transmembrane</keyword>
<keyword evidence="1" id="KW-0472">Membrane</keyword>
<dbReference type="Proteomes" id="UP000245207">
    <property type="component" value="Unassembled WGS sequence"/>
</dbReference>
<keyword evidence="1" id="KW-1133">Transmembrane helix</keyword>
<dbReference type="PANTHER" id="PTHR34125:SF2">
    <property type="entry name" value="TRANSMEMBRANE PROTEIN"/>
    <property type="match status" value="1"/>
</dbReference>
<protein>
    <recommendedName>
        <fullName evidence="4">Transmembrane protein</fullName>
    </recommendedName>
</protein>
<feature type="transmembrane region" description="Helical" evidence="1">
    <location>
        <begin position="37"/>
        <end position="58"/>
    </location>
</feature>
<organism evidence="2 3">
    <name type="scientific">Artemisia annua</name>
    <name type="common">Sweet wormwood</name>
    <dbReference type="NCBI Taxonomy" id="35608"/>
    <lineage>
        <taxon>Eukaryota</taxon>
        <taxon>Viridiplantae</taxon>
        <taxon>Streptophyta</taxon>
        <taxon>Embryophyta</taxon>
        <taxon>Tracheophyta</taxon>
        <taxon>Spermatophyta</taxon>
        <taxon>Magnoliopsida</taxon>
        <taxon>eudicotyledons</taxon>
        <taxon>Gunneridae</taxon>
        <taxon>Pentapetalae</taxon>
        <taxon>asterids</taxon>
        <taxon>campanulids</taxon>
        <taxon>Asterales</taxon>
        <taxon>Asteraceae</taxon>
        <taxon>Asteroideae</taxon>
        <taxon>Anthemideae</taxon>
        <taxon>Artemisiinae</taxon>
        <taxon>Artemisia</taxon>
    </lineage>
</organism>